<dbReference type="Pfam" id="PF00155">
    <property type="entry name" value="Aminotran_1_2"/>
    <property type="match status" value="1"/>
</dbReference>
<dbReference type="InterPro" id="IPR015424">
    <property type="entry name" value="PyrdxlP-dep_Trfase"/>
</dbReference>
<name>A0ABY5PHC8_9ACTN</name>
<evidence type="ECO:0000259" key="7">
    <source>
        <dbReference type="PROSITE" id="PS50949"/>
    </source>
</evidence>
<dbReference type="Pfam" id="PF00392">
    <property type="entry name" value="GntR"/>
    <property type="match status" value="1"/>
</dbReference>
<dbReference type="Gene3D" id="3.40.640.10">
    <property type="entry name" value="Type I PLP-dependent aspartate aminotransferase-like (Major domain)"/>
    <property type="match status" value="1"/>
</dbReference>
<proteinExistence type="inferred from homology"/>
<keyword evidence="5" id="KW-0804">Transcription</keyword>
<keyword evidence="8" id="KW-0808">Transferase</keyword>
<feature type="region of interest" description="Disordered" evidence="6">
    <location>
        <begin position="55"/>
        <end position="75"/>
    </location>
</feature>
<evidence type="ECO:0000256" key="3">
    <source>
        <dbReference type="ARBA" id="ARBA00023015"/>
    </source>
</evidence>
<dbReference type="Proteomes" id="UP001058860">
    <property type="component" value="Chromosome"/>
</dbReference>
<evidence type="ECO:0000313" key="8">
    <source>
        <dbReference type="EMBL" id="UUY04073.1"/>
    </source>
</evidence>
<dbReference type="CDD" id="cd00609">
    <property type="entry name" value="AAT_like"/>
    <property type="match status" value="1"/>
</dbReference>
<keyword evidence="8" id="KW-0032">Aminotransferase</keyword>
<protein>
    <submittedName>
        <fullName evidence="8">PLP-dependent aminotransferase family protein</fullName>
    </submittedName>
</protein>
<dbReference type="PANTHER" id="PTHR46577:SF1">
    <property type="entry name" value="HTH-TYPE TRANSCRIPTIONAL REGULATORY PROTEIN GABR"/>
    <property type="match status" value="1"/>
</dbReference>
<dbReference type="InterPro" id="IPR015421">
    <property type="entry name" value="PyrdxlP-dep_Trfase_major"/>
</dbReference>
<keyword evidence="3" id="KW-0805">Transcription regulation</keyword>
<evidence type="ECO:0000256" key="1">
    <source>
        <dbReference type="ARBA" id="ARBA00005384"/>
    </source>
</evidence>
<evidence type="ECO:0000256" key="6">
    <source>
        <dbReference type="SAM" id="MobiDB-lite"/>
    </source>
</evidence>
<dbReference type="PROSITE" id="PS50949">
    <property type="entry name" value="HTH_GNTR"/>
    <property type="match status" value="1"/>
</dbReference>
<reference evidence="9" key="1">
    <citation type="submission" date="2021-11" db="EMBL/GenBank/DDBJ databases">
        <title>Cultivation dependent microbiological survey of springs from the worlds oldest radium mine currently devoted to the extraction of radon-saturated water.</title>
        <authorList>
            <person name="Kapinusova G."/>
            <person name="Smrhova T."/>
            <person name="Strejcek M."/>
            <person name="Suman J."/>
            <person name="Jani K."/>
            <person name="Pajer P."/>
            <person name="Uhlik O."/>
        </authorList>
    </citation>
    <scope>NUCLEOTIDE SEQUENCE [LARGE SCALE GENOMIC DNA]</scope>
    <source>
        <strain evidence="9">J379</strain>
    </source>
</reference>
<keyword evidence="9" id="KW-1185">Reference proteome</keyword>
<evidence type="ECO:0000256" key="4">
    <source>
        <dbReference type="ARBA" id="ARBA00023125"/>
    </source>
</evidence>
<sequence>MRGRLHAGTRLPSTRALAAELSLSRGVVVEAYAQLTAEGYLVARQGAPTRVAAVNAAGAQDRPATDRPAPAGANDPEVAAAVAHARRSWVGGATPAFDLRPWAPDLAAFPRRAWASSLRTVLRDAPDAALGNPTEPRGADVLRATLAAYLGRSRGVATDAGHMVVTGGMTGGVAAIGAALRLRGVRRIAVEDPGFSVHRLLLGRAGLETIPVPVDEDGLDVDALAVTDAEAVLVAPAHQYPTGAVLAPERRTALLAWARERDALVLEDDYDGEYRYDREPVGALQGLDPGRVVYLGSASKMLAPALRLGWAALPGHLVGEVALHAAAGGGAPMLDQLALADLIDRGELDRHLRRMRPVYRARREALLAAFSAELPAARVTGIAAGLSFTVLLDRLDEGAACVEAGRRGIAVWGLGSFRAAPSPDDETGLIIGYGALPQSAARRAVAELAAAVAQA</sequence>
<organism evidence="8 9">
    <name type="scientific">Svornostia abyssi</name>
    <dbReference type="NCBI Taxonomy" id="2898438"/>
    <lineage>
        <taxon>Bacteria</taxon>
        <taxon>Bacillati</taxon>
        <taxon>Actinomycetota</taxon>
        <taxon>Thermoleophilia</taxon>
        <taxon>Solirubrobacterales</taxon>
        <taxon>Baekduiaceae</taxon>
        <taxon>Svornostia</taxon>
    </lineage>
</organism>
<keyword evidence="2" id="KW-0663">Pyridoxal phosphate</keyword>
<keyword evidence="4" id="KW-0238">DNA-binding</keyword>
<feature type="domain" description="HTH gntR-type" evidence="7">
    <location>
        <begin position="1"/>
        <end position="54"/>
    </location>
</feature>
<dbReference type="CDD" id="cd07377">
    <property type="entry name" value="WHTH_GntR"/>
    <property type="match status" value="1"/>
</dbReference>
<comment type="similarity">
    <text evidence="1">In the C-terminal section; belongs to the class-I pyridoxal-phosphate-dependent aminotransferase family.</text>
</comment>
<dbReference type="RefSeq" id="WP_353864567.1">
    <property type="nucleotide sequence ID" value="NZ_CP088295.1"/>
</dbReference>
<dbReference type="InterPro" id="IPR051446">
    <property type="entry name" value="HTH_trans_reg/aminotransferase"/>
</dbReference>
<accession>A0ABY5PHC8</accession>
<dbReference type="PRINTS" id="PR00035">
    <property type="entry name" value="HTHGNTR"/>
</dbReference>
<evidence type="ECO:0000256" key="2">
    <source>
        <dbReference type="ARBA" id="ARBA00022898"/>
    </source>
</evidence>
<dbReference type="EMBL" id="CP088295">
    <property type="protein sequence ID" value="UUY04073.1"/>
    <property type="molecule type" value="Genomic_DNA"/>
</dbReference>
<dbReference type="SUPFAM" id="SSF53383">
    <property type="entry name" value="PLP-dependent transferases"/>
    <property type="match status" value="1"/>
</dbReference>
<gene>
    <name evidence="8" type="ORF">LRS13_00665</name>
</gene>
<dbReference type="SUPFAM" id="SSF46785">
    <property type="entry name" value="Winged helix' DNA-binding domain"/>
    <property type="match status" value="1"/>
</dbReference>
<dbReference type="InterPro" id="IPR036388">
    <property type="entry name" value="WH-like_DNA-bd_sf"/>
</dbReference>
<dbReference type="SMART" id="SM00345">
    <property type="entry name" value="HTH_GNTR"/>
    <property type="match status" value="1"/>
</dbReference>
<evidence type="ECO:0000313" key="9">
    <source>
        <dbReference type="Proteomes" id="UP001058860"/>
    </source>
</evidence>
<dbReference type="Gene3D" id="1.10.10.10">
    <property type="entry name" value="Winged helix-like DNA-binding domain superfamily/Winged helix DNA-binding domain"/>
    <property type="match status" value="1"/>
</dbReference>
<dbReference type="InterPro" id="IPR036390">
    <property type="entry name" value="WH_DNA-bd_sf"/>
</dbReference>
<dbReference type="GO" id="GO:0008483">
    <property type="term" value="F:transaminase activity"/>
    <property type="evidence" value="ECO:0007669"/>
    <property type="project" value="UniProtKB-KW"/>
</dbReference>
<evidence type="ECO:0000256" key="5">
    <source>
        <dbReference type="ARBA" id="ARBA00023163"/>
    </source>
</evidence>
<dbReference type="PANTHER" id="PTHR46577">
    <property type="entry name" value="HTH-TYPE TRANSCRIPTIONAL REGULATORY PROTEIN GABR"/>
    <property type="match status" value="1"/>
</dbReference>
<dbReference type="InterPro" id="IPR000524">
    <property type="entry name" value="Tscrpt_reg_HTH_GntR"/>
</dbReference>
<dbReference type="InterPro" id="IPR004839">
    <property type="entry name" value="Aminotransferase_I/II_large"/>
</dbReference>